<organism evidence="1 2">
    <name type="scientific">Nonomuraea phyllanthi</name>
    <dbReference type="NCBI Taxonomy" id="2219224"/>
    <lineage>
        <taxon>Bacteria</taxon>
        <taxon>Bacillati</taxon>
        <taxon>Actinomycetota</taxon>
        <taxon>Actinomycetes</taxon>
        <taxon>Streptosporangiales</taxon>
        <taxon>Streptosporangiaceae</taxon>
        <taxon>Nonomuraea</taxon>
    </lineage>
</organism>
<proteinExistence type="predicted"/>
<dbReference type="InterPro" id="IPR000157">
    <property type="entry name" value="TIR_dom"/>
</dbReference>
<keyword evidence="2" id="KW-1185">Reference proteome</keyword>
<name>A0A5C4WP05_9ACTN</name>
<dbReference type="SUPFAM" id="SSF52200">
    <property type="entry name" value="Toll/Interleukin receptor TIR domain"/>
    <property type="match status" value="1"/>
</dbReference>
<dbReference type="Pfam" id="PF13676">
    <property type="entry name" value="TIR_2"/>
    <property type="match status" value="1"/>
</dbReference>
<dbReference type="AlphaFoldDB" id="A0A5C4WP05"/>
<dbReference type="Proteomes" id="UP000312512">
    <property type="component" value="Unassembled WGS sequence"/>
</dbReference>
<dbReference type="Gene3D" id="3.40.50.10140">
    <property type="entry name" value="Toll/interleukin-1 receptor homology (TIR) domain"/>
    <property type="match status" value="1"/>
</dbReference>
<dbReference type="InterPro" id="IPR035897">
    <property type="entry name" value="Toll_tir_struct_dom_sf"/>
</dbReference>
<reference evidence="1 2" key="1">
    <citation type="submission" date="2019-10" db="EMBL/GenBank/DDBJ databases">
        <title>Nonomuraea sp. nov., isolated from Phyllanthus amarus.</title>
        <authorList>
            <person name="Klykleung N."/>
            <person name="Tanasupawat S."/>
        </authorList>
    </citation>
    <scope>NUCLEOTIDE SEQUENCE [LARGE SCALE GENOMIC DNA]</scope>
    <source>
        <strain evidence="1 2">PA1-10</strain>
    </source>
</reference>
<dbReference type="OrthoDB" id="4302715at2"/>
<evidence type="ECO:0000313" key="2">
    <source>
        <dbReference type="Proteomes" id="UP000312512"/>
    </source>
</evidence>
<dbReference type="GO" id="GO:0007165">
    <property type="term" value="P:signal transduction"/>
    <property type="evidence" value="ECO:0007669"/>
    <property type="project" value="InterPro"/>
</dbReference>
<accession>A0A5C4WP05</accession>
<dbReference type="EMBL" id="VDLX02000004">
    <property type="protein sequence ID" value="KAB8195491.1"/>
    <property type="molecule type" value="Genomic_DNA"/>
</dbReference>
<protein>
    <submittedName>
        <fullName evidence="1">TIR domain-containing protein</fullName>
    </submittedName>
</protein>
<dbReference type="PROSITE" id="PS51534">
    <property type="entry name" value="SEFIR"/>
    <property type="match status" value="1"/>
</dbReference>
<dbReference type="InterPro" id="IPR013568">
    <property type="entry name" value="SEFIR_dom"/>
</dbReference>
<comment type="caution">
    <text evidence="1">The sequence shown here is derived from an EMBL/GenBank/DDBJ whole genome shotgun (WGS) entry which is preliminary data.</text>
</comment>
<evidence type="ECO:0000313" key="1">
    <source>
        <dbReference type="EMBL" id="KAB8195491.1"/>
    </source>
</evidence>
<gene>
    <name evidence="1" type="ORF">FH608_014290</name>
</gene>
<sequence>MVMAASDVSFPPPRVFISYSWDNDDHMAWVLQLATRLVGNGIDVVLDRWDAYLGADLPLFMEQAVSSSSRVLVVATSQYSEKADAAKGGVGYERRLLTVDIMKDLTSDRIITLLRNNPTSVLPRFLGAPIYLDFRDDDDYETQYAELIHNLYGRKILPRPPLGLSPFAAVPAEEVPSILRHEAARYASPSLSGAAVFDYSNNDGKYTLGSGDMVFTLKTSNSGPGSIYVYNDPDNIVTVALAMNVRTPSEVEDASMYDASSRVRTICVGDAAILRNRNGYWAVVCIDEVHTRESSPDGKPFVRFRYAIQPDRTVNAFHPE</sequence>